<gene>
    <name evidence="1" type="ORF">PCON_12358</name>
</gene>
<dbReference type="AlphaFoldDB" id="U4LJG1"/>
<sequence>MLFSCPTPTRSGNLVVYYFYSHFRSPCRFHVSYSSIWEASIAALWHFDYGVGNISADGTSLVGNKLLPSVTTNDYGYPTYAIPHGTPGEMIPLGENCEFVKSWVQHVDWDPRLMVAEIENDDDEPSGVILENWEQWSEFYFGFYS</sequence>
<dbReference type="EMBL" id="HF935724">
    <property type="protein sequence ID" value="CCX32088.1"/>
    <property type="molecule type" value="Genomic_DNA"/>
</dbReference>
<protein>
    <submittedName>
        <fullName evidence="1">Uncharacterized protein</fullName>
    </submittedName>
</protein>
<evidence type="ECO:0000313" key="2">
    <source>
        <dbReference type="Proteomes" id="UP000018144"/>
    </source>
</evidence>
<keyword evidence="2" id="KW-1185">Reference proteome</keyword>
<accession>U4LJG1</accession>
<reference evidence="1 2" key="1">
    <citation type="journal article" date="2013" name="PLoS Genet.">
        <title>The genome and development-dependent transcriptomes of Pyronema confluens: a window into fungal evolution.</title>
        <authorList>
            <person name="Traeger S."/>
            <person name="Altegoer F."/>
            <person name="Freitag M."/>
            <person name="Gabaldon T."/>
            <person name="Kempken F."/>
            <person name="Kumar A."/>
            <person name="Marcet-Houben M."/>
            <person name="Poggeler S."/>
            <person name="Stajich J.E."/>
            <person name="Nowrousian M."/>
        </authorList>
    </citation>
    <scope>NUCLEOTIDE SEQUENCE [LARGE SCALE GENOMIC DNA]</scope>
    <source>
        <strain evidence="2">CBS 100304</strain>
        <tissue evidence="1">Vegetative mycelium</tissue>
    </source>
</reference>
<proteinExistence type="predicted"/>
<organism evidence="1 2">
    <name type="scientific">Pyronema omphalodes (strain CBS 100304)</name>
    <name type="common">Pyronema confluens</name>
    <dbReference type="NCBI Taxonomy" id="1076935"/>
    <lineage>
        <taxon>Eukaryota</taxon>
        <taxon>Fungi</taxon>
        <taxon>Dikarya</taxon>
        <taxon>Ascomycota</taxon>
        <taxon>Pezizomycotina</taxon>
        <taxon>Pezizomycetes</taxon>
        <taxon>Pezizales</taxon>
        <taxon>Pyronemataceae</taxon>
        <taxon>Pyronema</taxon>
    </lineage>
</organism>
<evidence type="ECO:0000313" key="1">
    <source>
        <dbReference type="EMBL" id="CCX32088.1"/>
    </source>
</evidence>
<dbReference type="Proteomes" id="UP000018144">
    <property type="component" value="Unassembled WGS sequence"/>
</dbReference>
<name>U4LJG1_PYROM</name>